<evidence type="ECO:0000256" key="11">
    <source>
        <dbReference type="RuleBase" id="RU368009"/>
    </source>
</evidence>
<reference evidence="15 16" key="1">
    <citation type="submission" date="2021-06" db="EMBL/GenBank/DDBJ databases">
        <authorList>
            <person name="Kallberg Y."/>
            <person name="Tangrot J."/>
            <person name="Rosling A."/>
        </authorList>
    </citation>
    <scope>NUCLEOTIDE SEQUENCE [LARGE SCALE GENOMIC DNA]</scope>
    <source>
        <strain evidence="15 16">120-4 pot B 10/14</strain>
    </source>
</reference>
<dbReference type="InterPro" id="IPR030468">
    <property type="entry name" value="Uba3_N"/>
</dbReference>
<name>A0ABN7VU54_GIGMA</name>
<keyword evidence="7 11" id="KW-0067">ATP-binding</keyword>
<evidence type="ECO:0000256" key="1">
    <source>
        <dbReference type="ARBA" id="ARBA00005032"/>
    </source>
</evidence>
<keyword evidence="6 11" id="KW-0833">Ubl conjugation pathway</keyword>
<keyword evidence="5 11" id="KW-0547">Nucleotide-binding</keyword>
<feature type="domain" description="E2 binding" evidence="14">
    <location>
        <begin position="585"/>
        <end position="669"/>
    </location>
</feature>
<dbReference type="EMBL" id="CAJVQB010022236">
    <property type="protein sequence ID" value="CAG8799080.1"/>
    <property type="molecule type" value="Genomic_DNA"/>
</dbReference>
<dbReference type="Pfam" id="PF08202">
    <property type="entry name" value="MIS13"/>
    <property type="match status" value="1"/>
</dbReference>
<dbReference type="Proteomes" id="UP000789901">
    <property type="component" value="Unassembled WGS sequence"/>
</dbReference>
<evidence type="ECO:0000256" key="3">
    <source>
        <dbReference type="ARBA" id="ARBA00015203"/>
    </source>
</evidence>
<evidence type="ECO:0000256" key="10">
    <source>
        <dbReference type="PROSITE-ProRule" id="PRU10132"/>
    </source>
</evidence>
<evidence type="ECO:0000256" key="4">
    <source>
        <dbReference type="ARBA" id="ARBA00022598"/>
    </source>
</evidence>
<keyword evidence="16" id="KW-1185">Reference proteome</keyword>
<dbReference type="Pfam" id="PF00899">
    <property type="entry name" value="ThiF"/>
    <property type="match status" value="1"/>
</dbReference>
<protein>
    <recommendedName>
        <fullName evidence="3 11">NEDD8-activating enzyme E1 catalytic subunit</fullName>
        <ecNumber evidence="8 11">6.2.1.64</ecNumber>
    </recommendedName>
</protein>
<dbReference type="SUPFAM" id="SSF69572">
    <property type="entry name" value="Activating enzymes of the ubiquitin-like proteins"/>
    <property type="match status" value="1"/>
</dbReference>
<evidence type="ECO:0000259" key="14">
    <source>
        <dbReference type="SMART" id="SM01181"/>
    </source>
</evidence>
<evidence type="ECO:0000256" key="8">
    <source>
        <dbReference type="ARBA" id="ARBA00023624"/>
    </source>
</evidence>
<dbReference type="InterPro" id="IPR045886">
    <property type="entry name" value="ThiF/MoeB/HesA"/>
</dbReference>
<dbReference type="PROSITE" id="PS00865">
    <property type="entry name" value="UBIQUITIN_ACTIVAT_2"/>
    <property type="match status" value="1"/>
</dbReference>
<dbReference type="InterPro" id="IPR035985">
    <property type="entry name" value="Ubiquitin-activating_enz"/>
</dbReference>
<dbReference type="InterPro" id="IPR013218">
    <property type="entry name" value="Dsn1/Mis13"/>
</dbReference>
<keyword evidence="12" id="KW-0175">Coiled coil</keyword>
<evidence type="ECO:0000256" key="9">
    <source>
        <dbReference type="ARBA" id="ARBA00024626"/>
    </source>
</evidence>
<accession>A0ABN7VU54</accession>
<sequence>LGPNEEEDQGFVFIRRRNAPIQESIIPIPLTETPIIKKNQVIRQSKRRSSLEKRGKRASSIGNGFVAKPHPDVNSNEFFRHIQAELPEPIKLRQLLAWCGLRALDKQTSADENALKIAKIIEQEVLNDLIDGKISTSWYHRQNGHESLEKTLPRKPHPQNIVNQRKLKEHEATLQRLKAEYEEWTKLISEINASVVNVSPSIPSSEDKISILPDEIDIIVGGLRLGNLSILHWRSLSYLYDMMAATLMQTDVPTPEDSDSSKKVWLGRWSHINKILDRRGPFCDKSFSPGHGEDILLNQCRILVIGAGGLGCEILKNLALSGFKDIEVIDMDTIDVSNLNRQFLFRPADVGSPKAKVAAEFIMKRVAGDKDDDYYLGFHLIICGLDSVEARRWINATLVNIAQDDPERIRVLIDGGTEGFKGQARVIIPTVTSCYECSLDMLNKQTAFPICTIANTPRLPEHCIEWASVIQWPKEREGEKMDTDDPTHIQWLYDIALKRAMEFNITGVTYSLTQGVVKNIIPAIASTNAIIAAACCNEAFKIITTSQPYLNNYMMYIGNEGVYTYTFEHQKKDDCPVCGNQSAFLDVDKEITVEDFIELLKEKPTIQLKKPSLTTDTNEKIYWQSPPFFEQRTRPNLEKRLSELVKDGGTIIVTDSTLPISLNVTVSYV</sequence>
<dbReference type="Pfam" id="PF08825">
    <property type="entry name" value="E2_bind"/>
    <property type="match status" value="1"/>
</dbReference>
<dbReference type="Gene3D" id="3.10.290.20">
    <property type="entry name" value="Ubiquitin-like 2 activating enzyme e1b. Chain: B, domain 3"/>
    <property type="match status" value="1"/>
</dbReference>
<dbReference type="InterPro" id="IPR023318">
    <property type="entry name" value="Ub_act_enz_dom_a_sf"/>
</dbReference>
<dbReference type="SMART" id="SM01181">
    <property type="entry name" value="E2_bind"/>
    <property type="match status" value="1"/>
</dbReference>
<comment type="caution">
    <text evidence="15">The sequence shown here is derived from an EMBL/GenBank/DDBJ whole genome shotgun (WGS) entry which is preliminary data.</text>
</comment>
<dbReference type="CDD" id="cd01488">
    <property type="entry name" value="Uba3_RUB"/>
    <property type="match status" value="1"/>
</dbReference>
<dbReference type="InterPro" id="IPR033127">
    <property type="entry name" value="UBQ-activ_enz_E1_Cys_AS"/>
</dbReference>
<dbReference type="InterPro" id="IPR000594">
    <property type="entry name" value="ThiF_NAD_FAD-bd"/>
</dbReference>
<feature type="active site" description="Glycyl thioester intermediate" evidence="10">
    <location>
        <position position="451"/>
    </location>
</feature>
<gene>
    <name evidence="15" type="ORF">GMARGA_LOCUS22725</name>
</gene>
<dbReference type="PANTHER" id="PTHR10953">
    <property type="entry name" value="UBIQUITIN-ACTIVATING ENZYME E1"/>
    <property type="match status" value="1"/>
</dbReference>
<dbReference type="EC" id="6.2.1.64" evidence="8 11"/>
<comment type="similarity">
    <text evidence="2 11">Belongs to the ubiquitin-activating E1 family. UBA3 subfamily.</text>
</comment>
<organism evidence="15 16">
    <name type="scientific">Gigaspora margarita</name>
    <dbReference type="NCBI Taxonomy" id="4874"/>
    <lineage>
        <taxon>Eukaryota</taxon>
        <taxon>Fungi</taxon>
        <taxon>Fungi incertae sedis</taxon>
        <taxon>Mucoromycota</taxon>
        <taxon>Glomeromycotina</taxon>
        <taxon>Glomeromycetes</taxon>
        <taxon>Diversisporales</taxon>
        <taxon>Gigasporaceae</taxon>
        <taxon>Gigaspora</taxon>
    </lineage>
</organism>
<dbReference type="Gene3D" id="3.40.50.720">
    <property type="entry name" value="NAD(P)-binding Rossmann-like Domain"/>
    <property type="match status" value="1"/>
</dbReference>
<feature type="region of interest" description="Disordered" evidence="13">
    <location>
        <begin position="46"/>
        <end position="67"/>
    </location>
</feature>
<evidence type="ECO:0000256" key="12">
    <source>
        <dbReference type="SAM" id="Coils"/>
    </source>
</evidence>
<evidence type="ECO:0000256" key="5">
    <source>
        <dbReference type="ARBA" id="ARBA00022741"/>
    </source>
</evidence>
<evidence type="ECO:0000256" key="2">
    <source>
        <dbReference type="ARBA" id="ARBA00006310"/>
    </source>
</evidence>
<keyword evidence="4 11" id="KW-0436">Ligase</keyword>
<evidence type="ECO:0000256" key="6">
    <source>
        <dbReference type="ARBA" id="ARBA00022786"/>
    </source>
</evidence>
<evidence type="ECO:0000256" key="7">
    <source>
        <dbReference type="ARBA" id="ARBA00022840"/>
    </source>
</evidence>
<evidence type="ECO:0000313" key="16">
    <source>
        <dbReference type="Proteomes" id="UP000789901"/>
    </source>
</evidence>
<feature type="coiled-coil region" evidence="12">
    <location>
        <begin position="160"/>
        <end position="194"/>
    </location>
</feature>
<dbReference type="InterPro" id="IPR014929">
    <property type="entry name" value="E2-binding"/>
</dbReference>
<comment type="function">
    <text evidence="11">Catalytic subunit of the dimeric E1 enzyme, which activates NEDD8.</text>
</comment>
<proteinExistence type="inferred from homology"/>
<dbReference type="Gene3D" id="1.10.10.520">
    <property type="entry name" value="Ubiquitin activating enzymes (Uba3). Chain: B, domain 2"/>
    <property type="match status" value="1"/>
</dbReference>
<comment type="catalytic activity">
    <reaction evidence="9 11">
        <text>ATP + [NEDD8 protein] + [E1 NEDD8-activating enzyme]-L-cysteine = AMP + diphosphate + [E1 NEDD8-activating enzyme]-S-[NEDD8 protein]-yl-L-cysteine.</text>
        <dbReference type="EC" id="6.2.1.64"/>
    </reaction>
</comment>
<dbReference type="PANTHER" id="PTHR10953:SF6">
    <property type="entry name" value="NEDD8-ACTIVATING ENZYME E1 CATALYTIC SUBUNIT"/>
    <property type="match status" value="1"/>
</dbReference>
<feature type="non-terminal residue" evidence="15">
    <location>
        <position position="1"/>
    </location>
</feature>
<evidence type="ECO:0000313" key="15">
    <source>
        <dbReference type="EMBL" id="CAG8799080.1"/>
    </source>
</evidence>
<comment type="pathway">
    <text evidence="1 11">Protein modification; protein neddylation.</text>
</comment>
<evidence type="ECO:0000256" key="13">
    <source>
        <dbReference type="SAM" id="MobiDB-lite"/>
    </source>
</evidence>